<dbReference type="Proteomes" id="UP000051580">
    <property type="component" value="Unassembled WGS sequence"/>
</dbReference>
<protein>
    <submittedName>
        <fullName evidence="1">Uncharacterized protein</fullName>
    </submittedName>
</protein>
<gene>
    <name evidence="1" type="ORF">FD28_GL000043</name>
</gene>
<accession>A0A0R1V5N4</accession>
<reference evidence="1 2" key="1">
    <citation type="journal article" date="2015" name="Genome Announc.">
        <title>Expanding the biotechnology potential of lactobacilli through comparative genomics of 213 strains and associated genera.</title>
        <authorList>
            <person name="Sun Z."/>
            <person name="Harris H.M."/>
            <person name="McCann A."/>
            <person name="Guo C."/>
            <person name="Argimon S."/>
            <person name="Zhang W."/>
            <person name="Yang X."/>
            <person name="Jeffery I.B."/>
            <person name="Cooney J.C."/>
            <person name="Kagawa T.F."/>
            <person name="Liu W."/>
            <person name="Song Y."/>
            <person name="Salvetti E."/>
            <person name="Wrobel A."/>
            <person name="Rasinkangas P."/>
            <person name="Parkhill J."/>
            <person name="Rea M.C."/>
            <person name="O'Sullivan O."/>
            <person name="Ritari J."/>
            <person name="Douillard F.P."/>
            <person name="Paul Ross R."/>
            <person name="Yang R."/>
            <person name="Briner A.E."/>
            <person name="Felis G.E."/>
            <person name="de Vos W.M."/>
            <person name="Barrangou R."/>
            <person name="Klaenhammer T.R."/>
            <person name="Caufield P.W."/>
            <person name="Cui Y."/>
            <person name="Zhang H."/>
            <person name="O'Toole P.W."/>
        </authorList>
    </citation>
    <scope>NUCLEOTIDE SEQUENCE [LARGE SCALE GENOMIC DNA]</scope>
    <source>
        <strain evidence="1 2">DSM 16381</strain>
    </source>
</reference>
<name>A0A0R1V5N4_9LACO</name>
<dbReference type="PATRIC" id="fig|1423753.3.peg.48"/>
<comment type="caution">
    <text evidence="1">The sequence shown here is derived from an EMBL/GenBank/DDBJ whole genome shotgun (WGS) entry which is preliminary data.</text>
</comment>
<evidence type="ECO:0000313" key="1">
    <source>
        <dbReference type="EMBL" id="KRL98245.1"/>
    </source>
</evidence>
<sequence length="259" mass="29266">MALGGVTTAQAATKSKDLPLYTTYVRTKRAMTIGAKEKTKTGYQTIHIKKNKLLAVSSIDTRGKAPNFKEYATFTLGDVHYAQTQKVKYSQKYIRFNTTNFKYIKTLRAPIRTQVLRQGKGFVMSPGWTNQPTYSGALVVTLDNYIQTYSKARMTQIDDHWMNATADDAFAKLKPTDTVKISKLTKSGSTYKIDYKTPLKGFADWKLGKHHYRLTIKTLGQQNQNYTPVDDTYDTAASWTNFTLNAKPYFAGSAEWGLD</sequence>
<keyword evidence="2" id="KW-1185">Reference proteome</keyword>
<proteinExistence type="predicted"/>
<dbReference type="EMBL" id="AZFS01000006">
    <property type="protein sequence ID" value="KRL98245.1"/>
    <property type="molecule type" value="Genomic_DNA"/>
</dbReference>
<dbReference type="AlphaFoldDB" id="A0A0R1V5N4"/>
<evidence type="ECO:0000313" key="2">
    <source>
        <dbReference type="Proteomes" id="UP000051580"/>
    </source>
</evidence>
<organism evidence="1 2">
    <name type="scientific">Levilactobacillus hammesii DSM 16381</name>
    <dbReference type="NCBI Taxonomy" id="1423753"/>
    <lineage>
        <taxon>Bacteria</taxon>
        <taxon>Bacillati</taxon>
        <taxon>Bacillota</taxon>
        <taxon>Bacilli</taxon>
        <taxon>Lactobacillales</taxon>
        <taxon>Lactobacillaceae</taxon>
        <taxon>Levilactobacillus</taxon>
    </lineage>
</organism>